<evidence type="ECO:0000313" key="2">
    <source>
        <dbReference type="EnsemblPlants" id="PAC:32913289.CDS.1"/>
    </source>
</evidence>
<evidence type="ECO:0000313" key="3">
    <source>
        <dbReference type="Proteomes" id="UP000006727"/>
    </source>
</evidence>
<name>A0A7I3Z3A0_PHYPA</name>
<keyword evidence="1" id="KW-0472">Membrane</keyword>
<keyword evidence="1" id="KW-0812">Transmembrane</keyword>
<dbReference type="EnsemblPlants" id="Pp3c9_24362V3.1">
    <property type="protein sequence ID" value="PAC:32913289.CDS.1"/>
    <property type="gene ID" value="Pp3c9_24362"/>
</dbReference>
<evidence type="ECO:0000256" key="1">
    <source>
        <dbReference type="SAM" id="Phobius"/>
    </source>
</evidence>
<dbReference type="Proteomes" id="UP000006727">
    <property type="component" value="Chromosome 9"/>
</dbReference>
<dbReference type="Gramene" id="Pp3c9_24362V3.1">
    <property type="protein sequence ID" value="PAC:32913289.CDS.1"/>
    <property type="gene ID" value="Pp3c9_24362"/>
</dbReference>
<organism evidence="2 3">
    <name type="scientific">Physcomitrium patens</name>
    <name type="common">Spreading-leaved earth moss</name>
    <name type="synonym">Physcomitrella patens</name>
    <dbReference type="NCBI Taxonomy" id="3218"/>
    <lineage>
        <taxon>Eukaryota</taxon>
        <taxon>Viridiplantae</taxon>
        <taxon>Streptophyta</taxon>
        <taxon>Embryophyta</taxon>
        <taxon>Bryophyta</taxon>
        <taxon>Bryophytina</taxon>
        <taxon>Bryopsida</taxon>
        <taxon>Funariidae</taxon>
        <taxon>Funariales</taxon>
        <taxon>Funariaceae</taxon>
        <taxon>Physcomitrium</taxon>
    </lineage>
</organism>
<keyword evidence="3" id="KW-1185">Reference proteome</keyword>
<feature type="transmembrane region" description="Helical" evidence="1">
    <location>
        <begin position="20"/>
        <end position="41"/>
    </location>
</feature>
<dbReference type="AlphaFoldDB" id="A0A7I3Z3A0"/>
<reference evidence="2 3" key="1">
    <citation type="journal article" date="2008" name="Science">
        <title>The Physcomitrella genome reveals evolutionary insights into the conquest of land by plants.</title>
        <authorList>
            <person name="Rensing S."/>
            <person name="Lang D."/>
            <person name="Zimmer A."/>
            <person name="Terry A."/>
            <person name="Salamov A."/>
            <person name="Shapiro H."/>
            <person name="Nishiyama T."/>
            <person name="Perroud P.-F."/>
            <person name="Lindquist E."/>
            <person name="Kamisugi Y."/>
            <person name="Tanahashi T."/>
            <person name="Sakakibara K."/>
            <person name="Fujita T."/>
            <person name="Oishi K."/>
            <person name="Shin-I T."/>
            <person name="Kuroki Y."/>
            <person name="Toyoda A."/>
            <person name="Suzuki Y."/>
            <person name="Hashimoto A."/>
            <person name="Yamaguchi K."/>
            <person name="Sugano A."/>
            <person name="Kohara Y."/>
            <person name="Fujiyama A."/>
            <person name="Anterola A."/>
            <person name="Aoki S."/>
            <person name="Ashton N."/>
            <person name="Barbazuk W.B."/>
            <person name="Barker E."/>
            <person name="Bennetzen J."/>
            <person name="Bezanilla M."/>
            <person name="Blankenship R."/>
            <person name="Cho S.H."/>
            <person name="Dutcher S."/>
            <person name="Estelle M."/>
            <person name="Fawcett J.A."/>
            <person name="Gundlach H."/>
            <person name="Hanada K."/>
            <person name="Heyl A."/>
            <person name="Hicks K.A."/>
            <person name="Hugh J."/>
            <person name="Lohr M."/>
            <person name="Mayer K."/>
            <person name="Melkozernov A."/>
            <person name="Murata T."/>
            <person name="Nelson D."/>
            <person name="Pils B."/>
            <person name="Prigge M."/>
            <person name="Reiss B."/>
            <person name="Renner T."/>
            <person name="Rombauts S."/>
            <person name="Rushton P."/>
            <person name="Sanderfoot A."/>
            <person name="Schween G."/>
            <person name="Shiu S.-H."/>
            <person name="Stueber K."/>
            <person name="Theodoulou F.L."/>
            <person name="Tu H."/>
            <person name="Van de Peer Y."/>
            <person name="Verrier P.J."/>
            <person name="Waters E."/>
            <person name="Wood A."/>
            <person name="Yang L."/>
            <person name="Cove D."/>
            <person name="Cuming A."/>
            <person name="Hasebe M."/>
            <person name="Lucas S."/>
            <person name="Mishler D.B."/>
            <person name="Reski R."/>
            <person name="Grigoriev I."/>
            <person name="Quatrano R.S."/>
            <person name="Boore J.L."/>
        </authorList>
    </citation>
    <scope>NUCLEOTIDE SEQUENCE [LARGE SCALE GENOMIC DNA]</scope>
    <source>
        <strain evidence="2 3">cv. Gransden 2004</strain>
    </source>
</reference>
<reference evidence="2" key="3">
    <citation type="submission" date="2020-12" db="UniProtKB">
        <authorList>
            <consortium name="EnsemblPlants"/>
        </authorList>
    </citation>
    <scope>IDENTIFICATION</scope>
</reference>
<sequence>MICVFDQSLPSRTSPKLVHFTMTPLCYIGVYGSLFYVLAMLGEIYTYLPSSTYFLDSNLKSDHGFKCSTLDSSKCPRLSRYKRIASSFEILSYNIHLLSNWDTQNQIKVCN</sequence>
<dbReference type="InParanoid" id="A0A7I3Z3A0"/>
<reference evidence="2 3" key="2">
    <citation type="journal article" date="2018" name="Plant J.">
        <title>The Physcomitrella patens chromosome-scale assembly reveals moss genome structure and evolution.</title>
        <authorList>
            <person name="Lang D."/>
            <person name="Ullrich K.K."/>
            <person name="Murat F."/>
            <person name="Fuchs J."/>
            <person name="Jenkins J."/>
            <person name="Haas F.B."/>
            <person name="Piednoel M."/>
            <person name="Gundlach H."/>
            <person name="Van Bel M."/>
            <person name="Meyberg R."/>
            <person name="Vives C."/>
            <person name="Morata J."/>
            <person name="Symeonidi A."/>
            <person name="Hiss M."/>
            <person name="Muchero W."/>
            <person name="Kamisugi Y."/>
            <person name="Saleh O."/>
            <person name="Blanc G."/>
            <person name="Decker E.L."/>
            <person name="van Gessel N."/>
            <person name="Grimwood J."/>
            <person name="Hayes R.D."/>
            <person name="Graham S.W."/>
            <person name="Gunter L.E."/>
            <person name="McDaniel S.F."/>
            <person name="Hoernstein S.N.W."/>
            <person name="Larsson A."/>
            <person name="Li F.W."/>
            <person name="Perroud P.F."/>
            <person name="Phillips J."/>
            <person name="Ranjan P."/>
            <person name="Rokshar D.S."/>
            <person name="Rothfels C.J."/>
            <person name="Schneider L."/>
            <person name="Shu S."/>
            <person name="Stevenson D.W."/>
            <person name="Thummler F."/>
            <person name="Tillich M."/>
            <person name="Villarreal Aguilar J.C."/>
            <person name="Widiez T."/>
            <person name="Wong G.K."/>
            <person name="Wymore A."/>
            <person name="Zhang Y."/>
            <person name="Zimmer A.D."/>
            <person name="Quatrano R.S."/>
            <person name="Mayer K.F.X."/>
            <person name="Goodstein D."/>
            <person name="Casacuberta J.M."/>
            <person name="Vandepoele K."/>
            <person name="Reski R."/>
            <person name="Cuming A.C."/>
            <person name="Tuskan G.A."/>
            <person name="Maumus F."/>
            <person name="Salse J."/>
            <person name="Schmutz J."/>
            <person name="Rensing S.A."/>
        </authorList>
    </citation>
    <scope>NUCLEOTIDE SEQUENCE [LARGE SCALE GENOMIC DNA]</scope>
    <source>
        <strain evidence="2 3">cv. Gransden 2004</strain>
    </source>
</reference>
<accession>A0A7I3Z3A0</accession>
<keyword evidence="1" id="KW-1133">Transmembrane helix</keyword>
<proteinExistence type="predicted"/>
<dbReference type="EMBL" id="ABEU02000009">
    <property type="status" value="NOT_ANNOTATED_CDS"/>
    <property type="molecule type" value="Genomic_DNA"/>
</dbReference>
<protein>
    <submittedName>
        <fullName evidence="2">Uncharacterized protein</fullName>
    </submittedName>
</protein>